<accession>A0A9K3EKP9</accession>
<comment type="caution">
    <text evidence="2">The sequence shown here is derived from an EMBL/GenBank/DDBJ whole genome shotgun (WGS) entry which is preliminary data.</text>
</comment>
<keyword evidence="3" id="KW-1185">Reference proteome</keyword>
<reference evidence="2" key="1">
    <citation type="journal article" date="2017" name="Nature">
        <title>The sunflower genome provides insights into oil metabolism, flowering and Asterid evolution.</title>
        <authorList>
            <person name="Badouin H."/>
            <person name="Gouzy J."/>
            <person name="Grassa C.J."/>
            <person name="Murat F."/>
            <person name="Staton S.E."/>
            <person name="Cottret L."/>
            <person name="Lelandais-Briere C."/>
            <person name="Owens G.L."/>
            <person name="Carrere S."/>
            <person name="Mayjonade B."/>
            <person name="Legrand L."/>
            <person name="Gill N."/>
            <person name="Kane N.C."/>
            <person name="Bowers J.E."/>
            <person name="Hubner S."/>
            <person name="Bellec A."/>
            <person name="Berard A."/>
            <person name="Berges H."/>
            <person name="Blanchet N."/>
            <person name="Boniface M.C."/>
            <person name="Brunel D."/>
            <person name="Catrice O."/>
            <person name="Chaidir N."/>
            <person name="Claudel C."/>
            <person name="Donnadieu C."/>
            <person name="Faraut T."/>
            <person name="Fievet G."/>
            <person name="Helmstetter N."/>
            <person name="King M."/>
            <person name="Knapp S.J."/>
            <person name="Lai Z."/>
            <person name="Le Paslier M.C."/>
            <person name="Lippi Y."/>
            <person name="Lorenzon L."/>
            <person name="Mandel J.R."/>
            <person name="Marage G."/>
            <person name="Marchand G."/>
            <person name="Marquand E."/>
            <person name="Bret-Mestries E."/>
            <person name="Morien E."/>
            <person name="Nambeesan S."/>
            <person name="Nguyen T."/>
            <person name="Pegot-Espagnet P."/>
            <person name="Pouilly N."/>
            <person name="Raftis F."/>
            <person name="Sallet E."/>
            <person name="Schiex T."/>
            <person name="Thomas J."/>
            <person name="Vandecasteele C."/>
            <person name="Vares D."/>
            <person name="Vear F."/>
            <person name="Vautrin S."/>
            <person name="Crespi M."/>
            <person name="Mangin B."/>
            <person name="Burke J.M."/>
            <person name="Salse J."/>
            <person name="Munos S."/>
            <person name="Vincourt P."/>
            <person name="Rieseberg L.H."/>
            <person name="Langlade N.B."/>
        </authorList>
    </citation>
    <scope>NUCLEOTIDE SEQUENCE</scope>
    <source>
        <tissue evidence="2">Leaves</tissue>
    </source>
</reference>
<dbReference type="AlphaFoldDB" id="A0A9K3EKP9"/>
<dbReference type="EMBL" id="MNCJ02000328">
    <property type="protein sequence ID" value="KAF5775067.1"/>
    <property type="molecule type" value="Genomic_DNA"/>
</dbReference>
<keyword evidence="1" id="KW-0472">Membrane</keyword>
<reference evidence="2" key="2">
    <citation type="submission" date="2020-06" db="EMBL/GenBank/DDBJ databases">
        <title>Helianthus annuus Genome sequencing and assembly Release 2.</title>
        <authorList>
            <person name="Gouzy J."/>
            <person name="Langlade N."/>
            <person name="Munos S."/>
        </authorList>
    </citation>
    <scope>NUCLEOTIDE SEQUENCE</scope>
    <source>
        <tissue evidence="2">Leaves</tissue>
    </source>
</reference>
<evidence type="ECO:0000313" key="3">
    <source>
        <dbReference type="Proteomes" id="UP000215914"/>
    </source>
</evidence>
<proteinExistence type="predicted"/>
<protein>
    <submittedName>
        <fullName evidence="2">Uncharacterized protein</fullName>
    </submittedName>
</protein>
<evidence type="ECO:0000313" key="2">
    <source>
        <dbReference type="EMBL" id="KAF5775067.1"/>
    </source>
</evidence>
<feature type="transmembrane region" description="Helical" evidence="1">
    <location>
        <begin position="16"/>
        <end position="34"/>
    </location>
</feature>
<dbReference type="Proteomes" id="UP000215914">
    <property type="component" value="Unassembled WGS sequence"/>
</dbReference>
<gene>
    <name evidence="2" type="ORF">HanXRQr2_Chr13g0607891</name>
</gene>
<dbReference type="Gramene" id="mRNA:HanXRQr2_Chr13g0607891">
    <property type="protein sequence ID" value="mRNA:HanXRQr2_Chr13g0607891"/>
    <property type="gene ID" value="HanXRQr2_Chr13g0607891"/>
</dbReference>
<keyword evidence="1" id="KW-1133">Transmembrane helix</keyword>
<evidence type="ECO:0000256" key="1">
    <source>
        <dbReference type="SAM" id="Phobius"/>
    </source>
</evidence>
<organism evidence="2 3">
    <name type="scientific">Helianthus annuus</name>
    <name type="common">Common sunflower</name>
    <dbReference type="NCBI Taxonomy" id="4232"/>
    <lineage>
        <taxon>Eukaryota</taxon>
        <taxon>Viridiplantae</taxon>
        <taxon>Streptophyta</taxon>
        <taxon>Embryophyta</taxon>
        <taxon>Tracheophyta</taxon>
        <taxon>Spermatophyta</taxon>
        <taxon>Magnoliopsida</taxon>
        <taxon>eudicotyledons</taxon>
        <taxon>Gunneridae</taxon>
        <taxon>Pentapetalae</taxon>
        <taxon>asterids</taxon>
        <taxon>campanulids</taxon>
        <taxon>Asterales</taxon>
        <taxon>Asteraceae</taxon>
        <taxon>Asteroideae</taxon>
        <taxon>Heliantheae alliance</taxon>
        <taxon>Heliantheae</taxon>
        <taxon>Helianthus</taxon>
    </lineage>
</organism>
<keyword evidence="1" id="KW-0812">Transmembrane</keyword>
<name>A0A9K3EKP9_HELAN</name>
<sequence length="76" mass="8481">MIGIGAIGEAWLPCPFLQSPSLLMLFLCWMYFTTVKPVRQLFERETLVSIVILVIEYGNCPLICSSSQDWPNVGGS</sequence>